<dbReference type="EMBL" id="HBHW01038680">
    <property type="protein sequence ID" value="CAE0061592.1"/>
    <property type="molecule type" value="Transcribed_RNA"/>
</dbReference>
<feature type="compositionally biased region" description="Basic and acidic residues" evidence="2">
    <location>
        <begin position="1"/>
        <end position="12"/>
    </location>
</feature>
<gene>
    <name evidence="3" type="ORF">RMAR00112_LOCUS29638</name>
    <name evidence="4" type="ORF">RMAR00112_LOCUS29645</name>
    <name evidence="5" type="ORF">RMAR00112_LOCUS29656</name>
    <name evidence="6" type="ORF">RMAR00112_LOCUS29661</name>
    <name evidence="7" type="ORF">RMAR00112_LOCUS29664</name>
</gene>
<dbReference type="EMBL" id="HBHW01038675">
    <property type="protein sequence ID" value="CAE0061587.1"/>
    <property type="molecule type" value="Transcribed_RNA"/>
</dbReference>
<evidence type="ECO:0000313" key="5">
    <source>
        <dbReference type="EMBL" id="CAE0061587.1"/>
    </source>
</evidence>
<dbReference type="EMBL" id="HBHW01038663">
    <property type="protein sequence ID" value="CAE0061576.1"/>
    <property type="molecule type" value="Transcribed_RNA"/>
</dbReference>
<feature type="coiled-coil region" evidence="1">
    <location>
        <begin position="118"/>
        <end position="180"/>
    </location>
</feature>
<proteinExistence type="predicted"/>
<organism evidence="6">
    <name type="scientific">Rhodosorus marinus</name>
    <dbReference type="NCBI Taxonomy" id="101924"/>
    <lineage>
        <taxon>Eukaryota</taxon>
        <taxon>Rhodophyta</taxon>
        <taxon>Stylonematophyceae</taxon>
        <taxon>Stylonematales</taxon>
        <taxon>Stylonemataceae</taxon>
        <taxon>Rhodosorus</taxon>
    </lineage>
</organism>
<evidence type="ECO:0000313" key="7">
    <source>
        <dbReference type="EMBL" id="CAE0061595.1"/>
    </source>
</evidence>
<evidence type="ECO:0000256" key="1">
    <source>
        <dbReference type="SAM" id="Coils"/>
    </source>
</evidence>
<protein>
    <submittedName>
        <fullName evidence="6">Uncharacterized protein</fullName>
    </submittedName>
</protein>
<reference evidence="6" key="1">
    <citation type="submission" date="2021-01" db="EMBL/GenBank/DDBJ databases">
        <authorList>
            <person name="Corre E."/>
            <person name="Pelletier E."/>
            <person name="Niang G."/>
            <person name="Scheremetjew M."/>
            <person name="Finn R."/>
            <person name="Kale V."/>
            <person name="Holt S."/>
            <person name="Cochrane G."/>
            <person name="Meng A."/>
            <person name="Brown T."/>
            <person name="Cohen L."/>
        </authorList>
    </citation>
    <scope>NUCLEOTIDE SEQUENCE</scope>
    <source>
        <strain evidence="6">CCMP 769</strain>
    </source>
</reference>
<keyword evidence="1" id="KW-0175">Coiled coil</keyword>
<evidence type="ECO:0000313" key="3">
    <source>
        <dbReference type="EMBL" id="CAE0061569.1"/>
    </source>
</evidence>
<evidence type="ECO:0000256" key="2">
    <source>
        <dbReference type="SAM" id="MobiDB-lite"/>
    </source>
</evidence>
<accession>A0A7S3A6U8</accession>
<evidence type="ECO:0000313" key="4">
    <source>
        <dbReference type="EMBL" id="CAE0061576.1"/>
    </source>
</evidence>
<evidence type="ECO:0000313" key="6">
    <source>
        <dbReference type="EMBL" id="CAE0061592.1"/>
    </source>
</evidence>
<dbReference type="EMBL" id="HBHW01038656">
    <property type="protein sequence ID" value="CAE0061569.1"/>
    <property type="molecule type" value="Transcribed_RNA"/>
</dbReference>
<dbReference type="AlphaFoldDB" id="A0A7S3A6U8"/>
<feature type="region of interest" description="Disordered" evidence="2">
    <location>
        <begin position="1"/>
        <end position="74"/>
    </location>
</feature>
<sequence length="191" mass="21785">MKNMEQEGKVGDYNDPSLFRRKSSGGGSRSSPTPMDAPSSWSARRAEAPYDQQHPISSPGAPPSGGAPGYQGAPQRNRSYAQVWCERRMEAIRNTVTRGSNEVPELLEMMDDLGVEKIAELDRKVERVRLEILEAKERQRRVDMEIANREMEIWMMREDAKALDMKIRRLRNNVEFIENDWVETDGADSEA</sequence>
<dbReference type="EMBL" id="HBHW01038683">
    <property type="protein sequence ID" value="CAE0061595.1"/>
    <property type="molecule type" value="Transcribed_RNA"/>
</dbReference>
<name>A0A7S3A6U8_9RHOD</name>